<dbReference type="InterPro" id="IPR050150">
    <property type="entry name" value="IgV_Light_Chain"/>
</dbReference>
<dbReference type="GO" id="GO:0005886">
    <property type="term" value="C:plasma membrane"/>
    <property type="evidence" value="ECO:0007669"/>
    <property type="project" value="UniProtKB-ARBA"/>
</dbReference>
<dbReference type="SUPFAM" id="SSF48726">
    <property type="entry name" value="Immunoglobulin"/>
    <property type="match status" value="2"/>
</dbReference>
<evidence type="ECO:0000256" key="2">
    <source>
        <dbReference type="ARBA" id="ARBA00023130"/>
    </source>
</evidence>
<dbReference type="PROSITE" id="PS50835">
    <property type="entry name" value="IG_LIKE"/>
    <property type="match status" value="2"/>
</dbReference>
<proteinExistence type="evidence at transcript level"/>
<dbReference type="InterPro" id="IPR013106">
    <property type="entry name" value="Ig_V-set"/>
</dbReference>
<keyword evidence="1" id="KW-0391">Immunity</keyword>
<keyword evidence="5" id="KW-1280">Immunoglobulin</keyword>
<reference evidence="7" key="1">
    <citation type="submission" date="2015-02" db="EMBL/GenBank/DDBJ databases">
        <title>In vitro generation of rabbit anti- Listeria monocytogenes monoclonal antibody using single cell based RT-PCR linked cell-free expression systems.</title>
        <authorList>
            <person name="Ojima-Kato T."/>
            <person name="Hashimuura D."/>
            <person name="Kojima T."/>
            <person name="Nakano H."/>
        </authorList>
    </citation>
    <scope>NUCLEOTIDE SEQUENCE</scope>
</reference>
<dbReference type="PANTHER" id="PTHR23267">
    <property type="entry name" value="IMMUNOGLOBULIN LIGHT CHAIN"/>
    <property type="match status" value="1"/>
</dbReference>
<feature type="domain" description="Ig-like" evidence="6">
    <location>
        <begin position="118"/>
        <end position="208"/>
    </location>
</feature>
<dbReference type="InterPro" id="IPR013783">
    <property type="entry name" value="Ig-like_fold"/>
</dbReference>
<dbReference type="InterPro" id="IPR003599">
    <property type="entry name" value="Ig_sub"/>
</dbReference>
<dbReference type="GO" id="GO:0005576">
    <property type="term" value="C:extracellular region"/>
    <property type="evidence" value="ECO:0007669"/>
    <property type="project" value="UniProtKB-ARBA"/>
</dbReference>
<dbReference type="InterPro" id="IPR003597">
    <property type="entry name" value="Ig_C1-set"/>
</dbReference>
<dbReference type="Pfam" id="PF07686">
    <property type="entry name" value="V-set"/>
    <property type="match status" value="1"/>
</dbReference>
<dbReference type="Gene3D" id="2.60.40.10">
    <property type="entry name" value="Immunoglobulins"/>
    <property type="match status" value="2"/>
</dbReference>
<keyword evidence="4" id="KW-0393">Immunoglobulin domain</keyword>
<evidence type="ECO:0000313" key="7">
    <source>
        <dbReference type="EMBL" id="BAQ55251.1"/>
    </source>
</evidence>
<sequence length="216" mass="22710">MALVMTQTPSPVSAAVGGTVTINCQASESVYNKNDLSWFQQKPGQPPKLLIYRASTLASGVPSRFSGSGSGTEFTLTISGLQCDDAATYYCQGGYASSSDTAFGGGTEVVVKGDPVAPTVLIFPPAADQVATGTVTIVCVANKYFPDVTVTWEVDGTTQTTGIENSKTPQNSADCTYNLSSTLTLTSTQYNSHKEYTCKVTQDTTSVVQSFNRGDC</sequence>
<evidence type="ECO:0000256" key="3">
    <source>
        <dbReference type="ARBA" id="ARBA00023157"/>
    </source>
</evidence>
<dbReference type="SMART" id="SM00407">
    <property type="entry name" value="IGc1"/>
    <property type="match status" value="1"/>
</dbReference>
<protein>
    <submittedName>
        <fullName evidence="7">IgM light chain</fullName>
    </submittedName>
</protein>
<organism evidence="7">
    <name type="scientific">Oryctolagus cuniculus</name>
    <name type="common">Rabbit</name>
    <dbReference type="NCBI Taxonomy" id="9986"/>
    <lineage>
        <taxon>Eukaryota</taxon>
        <taxon>Metazoa</taxon>
        <taxon>Chordata</taxon>
        <taxon>Craniata</taxon>
        <taxon>Vertebrata</taxon>
        <taxon>Euteleostomi</taxon>
        <taxon>Mammalia</taxon>
        <taxon>Eutheria</taxon>
        <taxon>Euarchontoglires</taxon>
        <taxon>Glires</taxon>
        <taxon>Lagomorpha</taxon>
        <taxon>Leporidae</taxon>
        <taxon>Oryctolagus</taxon>
    </lineage>
</organism>
<name>A0A0C6G6Z2_RABIT</name>
<dbReference type="Pfam" id="PF07654">
    <property type="entry name" value="C1-set"/>
    <property type="match status" value="1"/>
</dbReference>
<evidence type="ECO:0000256" key="4">
    <source>
        <dbReference type="ARBA" id="ARBA00023319"/>
    </source>
</evidence>
<dbReference type="GO" id="GO:0019814">
    <property type="term" value="C:immunoglobulin complex"/>
    <property type="evidence" value="ECO:0007669"/>
    <property type="project" value="UniProtKB-KW"/>
</dbReference>
<evidence type="ECO:0000256" key="5">
    <source>
        <dbReference type="ARBA" id="ARBA00043265"/>
    </source>
</evidence>
<dbReference type="FunFam" id="2.60.40.10:FF:000283">
    <property type="entry name" value="Immunoglobulin kappa constant"/>
    <property type="match status" value="1"/>
</dbReference>
<dbReference type="InterPro" id="IPR007110">
    <property type="entry name" value="Ig-like_dom"/>
</dbReference>
<dbReference type="SMART" id="SM00406">
    <property type="entry name" value="IGv"/>
    <property type="match status" value="1"/>
</dbReference>
<dbReference type="GO" id="GO:0002250">
    <property type="term" value="P:adaptive immune response"/>
    <property type="evidence" value="ECO:0007669"/>
    <property type="project" value="UniProtKB-KW"/>
</dbReference>
<dbReference type="AlphaFoldDB" id="A0A0C6G6Z2"/>
<keyword evidence="3" id="KW-1015">Disulfide bond</keyword>
<evidence type="ECO:0000259" key="6">
    <source>
        <dbReference type="PROSITE" id="PS50835"/>
    </source>
</evidence>
<feature type="domain" description="Ig-like" evidence="6">
    <location>
        <begin position="1"/>
        <end position="92"/>
    </location>
</feature>
<accession>A0A0C6G6Z2</accession>
<dbReference type="InterPro" id="IPR036179">
    <property type="entry name" value="Ig-like_dom_sf"/>
</dbReference>
<dbReference type="FunFam" id="2.60.40.10:FF:000212">
    <property type="entry name" value="Immunoglobulin kappa chain variable 12-38"/>
    <property type="match status" value="1"/>
</dbReference>
<dbReference type="SMART" id="SM00409">
    <property type="entry name" value="IG"/>
    <property type="match status" value="2"/>
</dbReference>
<dbReference type="EMBL" id="LC030189">
    <property type="protein sequence ID" value="BAQ55251.1"/>
    <property type="molecule type" value="mRNA"/>
</dbReference>
<evidence type="ECO:0000256" key="1">
    <source>
        <dbReference type="ARBA" id="ARBA00022859"/>
    </source>
</evidence>
<keyword evidence="2" id="KW-1064">Adaptive immunity</keyword>